<dbReference type="RefSeq" id="WP_115268220.1">
    <property type="nucleotide sequence ID" value="NZ_UGGU01000002.1"/>
</dbReference>
<evidence type="ECO:0000313" key="2">
    <source>
        <dbReference type="Proteomes" id="UP000255328"/>
    </source>
</evidence>
<organism evidence="1 2">
    <name type="scientific">Fusobacterium necrogenes</name>
    <dbReference type="NCBI Taxonomy" id="858"/>
    <lineage>
        <taxon>Bacteria</taxon>
        <taxon>Fusobacteriati</taxon>
        <taxon>Fusobacteriota</taxon>
        <taxon>Fusobacteriia</taxon>
        <taxon>Fusobacteriales</taxon>
        <taxon>Fusobacteriaceae</taxon>
        <taxon>Fusobacterium</taxon>
    </lineage>
</organism>
<protein>
    <submittedName>
        <fullName evidence="1">Transcriptional regulator, AbrB family</fullName>
    </submittedName>
</protein>
<proteinExistence type="predicted"/>
<dbReference type="Gene3D" id="2.10.260.10">
    <property type="match status" value="1"/>
</dbReference>
<keyword evidence="2" id="KW-1185">Reference proteome</keyword>
<dbReference type="EMBL" id="UGGU01000002">
    <property type="protein sequence ID" value="STO28740.1"/>
    <property type="molecule type" value="Genomic_DNA"/>
</dbReference>
<name>A0A377GP35_9FUSO</name>
<sequence length="59" mass="6978">MNDKVIKKFKLSKGGVNNQHWRVLIPKNFWEDLELKEGDNIEISISDDKVIKIRKVEIK</sequence>
<reference evidence="1 2" key="1">
    <citation type="submission" date="2018-06" db="EMBL/GenBank/DDBJ databases">
        <authorList>
            <consortium name="Pathogen Informatics"/>
            <person name="Doyle S."/>
        </authorList>
    </citation>
    <scope>NUCLEOTIDE SEQUENCE [LARGE SCALE GENOMIC DNA]</scope>
    <source>
        <strain evidence="1 2">NCTC10723</strain>
    </source>
</reference>
<accession>A0A377GP35</accession>
<dbReference type="InterPro" id="IPR037914">
    <property type="entry name" value="SpoVT-AbrB_sf"/>
</dbReference>
<evidence type="ECO:0000313" key="1">
    <source>
        <dbReference type="EMBL" id="STO28740.1"/>
    </source>
</evidence>
<gene>
    <name evidence="1" type="ORF">NCTC10723_00051</name>
</gene>
<dbReference type="Proteomes" id="UP000255328">
    <property type="component" value="Unassembled WGS sequence"/>
</dbReference>
<dbReference type="SUPFAM" id="SSF89447">
    <property type="entry name" value="AbrB/MazE/MraZ-like"/>
    <property type="match status" value="1"/>
</dbReference>
<dbReference type="AlphaFoldDB" id="A0A377GP35"/>
<dbReference type="OrthoDB" id="9795766at2"/>